<reference evidence="6 7" key="1">
    <citation type="journal article" date="2011" name="Science">
        <title>The Selaginella genome identifies genetic changes associated with the evolution of vascular plants.</title>
        <authorList>
            <person name="Banks J.A."/>
            <person name="Nishiyama T."/>
            <person name="Hasebe M."/>
            <person name="Bowman J.L."/>
            <person name="Gribskov M."/>
            <person name="dePamphilis C."/>
            <person name="Albert V.A."/>
            <person name="Aono N."/>
            <person name="Aoyama T."/>
            <person name="Ambrose B.A."/>
            <person name="Ashton N.W."/>
            <person name="Axtell M.J."/>
            <person name="Barker E."/>
            <person name="Barker M.S."/>
            <person name="Bennetzen J.L."/>
            <person name="Bonawitz N.D."/>
            <person name="Chapple C."/>
            <person name="Cheng C."/>
            <person name="Correa L.G."/>
            <person name="Dacre M."/>
            <person name="DeBarry J."/>
            <person name="Dreyer I."/>
            <person name="Elias M."/>
            <person name="Engstrom E.M."/>
            <person name="Estelle M."/>
            <person name="Feng L."/>
            <person name="Finet C."/>
            <person name="Floyd S.K."/>
            <person name="Frommer W.B."/>
            <person name="Fujita T."/>
            <person name="Gramzow L."/>
            <person name="Gutensohn M."/>
            <person name="Harholt J."/>
            <person name="Hattori M."/>
            <person name="Heyl A."/>
            <person name="Hirai T."/>
            <person name="Hiwatashi Y."/>
            <person name="Ishikawa M."/>
            <person name="Iwata M."/>
            <person name="Karol K.G."/>
            <person name="Koehler B."/>
            <person name="Kolukisaoglu U."/>
            <person name="Kubo M."/>
            <person name="Kurata T."/>
            <person name="Lalonde S."/>
            <person name="Li K."/>
            <person name="Li Y."/>
            <person name="Litt A."/>
            <person name="Lyons E."/>
            <person name="Manning G."/>
            <person name="Maruyama T."/>
            <person name="Michael T.P."/>
            <person name="Mikami K."/>
            <person name="Miyazaki S."/>
            <person name="Morinaga S."/>
            <person name="Murata T."/>
            <person name="Mueller-Roeber B."/>
            <person name="Nelson D.R."/>
            <person name="Obara M."/>
            <person name="Oguri Y."/>
            <person name="Olmstead R.G."/>
            <person name="Onodera N."/>
            <person name="Petersen B.L."/>
            <person name="Pils B."/>
            <person name="Prigge M."/>
            <person name="Rensing S.A."/>
            <person name="Riano-Pachon D.M."/>
            <person name="Roberts A.W."/>
            <person name="Sato Y."/>
            <person name="Scheller H.V."/>
            <person name="Schulz B."/>
            <person name="Schulz C."/>
            <person name="Shakirov E.V."/>
            <person name="Shibagaki N."/>
            <person name="Shinohara N."/>
            <person name="Shippen D.E."/>
            <person name="Soerensen I."/>
            <person name="Sotooka R."/>
            <person name="Sugimoto N."/>
            <person name="Sugita M."/>
            <person name="Sumikawa N."/>
            <person name="Tanurdzic M."/>
            <person name="Theissen G."/>
            <person name="Ulvskov P."/>
            <person name="Wakazuki S."/>
            <person name="Weng J.K."/>
            <person name="Willats W.W."/>
            <person name="Wipf D."/>
            <person name="Wolf P.G."/>
            <person name="Yang L."/>
            <person name="Zimmer A.D."/>
            <person name="Zhu Q."/>
            <person name="Mitros T."/>
            <person name="Hellsten U."/>
            <person name="Loque D."/>
            <person name="Otillar R."/>
            <person name="Salamov A."/>
            <person name="Schmutz J."/>
            <person name="Shapiro H."/>
            <person name="Lindquist E."/>
            <person name="Lucas S."/>
            <person name="Rokhsar D."/>
            <person name="Grigoriev I.V."/>
        </authorList>
    </citation>
    <scope>NUCLEOTIDE SEQUENCE [LARGE SCALE GENOMIC DNA]</scope>
</reference>
<evidence type="ECO:0000256" key="3">
    <source>
        <dbReference type="ARBA" id="ARBA00023329"/>
    </source>
</evidence>
<sequence length="278" mass="32787">MFTTKEVPLALARLQHQPQPVARKKPEHWYRKKFKEREQQLEKQKKSAWRINDLRANKNGFHHDVYWITQDLYRGNWRLNKKEGSGIQSYCTGNRYEGDWKKDRREGYGTFYIREDGKYRVVYKGYWKSGNLHGPGYLHCAYGEVYEGDFERGVRSGYGRQTYYCPQSGRYHVYVGQWRDDKREGTGTLTMVNGDVYEGCFSNDKKHGKGVFYYTTSRCRYDGLWREDVAICGTYSKLESDYEFKTPLPHLELRNADTFASCLIDKIVQDDGLQIPSC</sequence>
<dbReference type="PANTHER" id="PTHR46511">
    <property type="entry name" value="MORN REPEAT-CONTAINING PROTEIN 3"/>
    <property type="match status" value="1"/>
</dbReference>
<keyword evidence="2" id="KW-0677">Repeat</keyword>
<gene>
    <name evidence="6" type="ORF">SELMODRAFT_131021</name>
</gene>
<dbReference type="OMA" id="RGIEIWP"/>
<name>D8T3F2_SELML</name>
<dbReference type="InterPro" id="IPR052472">
    <property type="entry name" value="MORN3"/>
</dbReference>
<organism evidence="7">
    <name type="scientific">Selaginella moellendorffii</name>
    <name type="common">Spikemoss</name>
    <dbReference type="NCBI Taxonomy" id="88036"/>
    <lineage>
        <taxon>Eukaryota</taxon>
        <taxon>Viridiplantae</taxon>
        <taxon>Streptophyta</taxon>
        <taxon>Embryophyta</taxon>
        <taxon>Tracheophyta</taxon>
        <taxon>Lycopodiopsida</taxon>
        <taxon>Selaginellales</taxon>
        <taxon>Selaginellaceae</taxon>
        <taxon>Selaginella</taxon>
    </lineage>
</organism>
<comment type="function">
    <text evidence="5">Assembles a suppression complex (suppresome) by tethering SIRT1 and MDM2 to regulate composite modifications of p53/TP53. Confers both deacetylation-mediated functional inactivation, by SIRT1, and ubiquitination-dependent degradation, by MDM2, of p53/TP53, promoting a proliferative and cell survival behaviors. May play a role in the regulation of spermatogenesis.</text>
</comment>
<accession>D8T3F2</accession>
<dbReference type="GO" id="GO:0016020">
    <property type="term" value="C:membrane"/>
    <property type="evidence" value="ECO:0007669"/>
    <property type="project" value="UniProtKB-ARBA"/>
</dbReference>
<evidence type="ECO:0000256" key="5">
    <source>
        <dbReference type="ARBA" id="ARBA00045851"/>
    </source>
</evidence>
<dbReference type="OrthoDB" id="270720at2759"/>
<dbReference type="GO" id="GO:0001669">
    <property type="term" value="C:acrosomal vesicle"/>
    <property type="evidence" value="ECO:0007669"/>
    <property type="project" value="UniProtKB-SubCell"/>
</dbReference>
<dbReference type="AlphaFoldDB" id="D8T3F2"/>
<dbReference type="HOGENOM" id="CLU_032017_3_0_1"/>
<dbReference type="Pfam" id="PF02493">
    <property type="entry name" value="MORN"/>
    <property type="match status" value="6"/>
</dbReference>
<keyword evidence="7" id="KW-1185">Reference proteome</keyword>
<keyword evidence="3" id="KW-0968">Cytoplasmic vesicle</keyword>
<dbReference type="KEGG" id="smo:SELMODRAFT_131021"/>
<comment type="subcellular location">
    <subcellularLocation>
        <location evidence="1">Cytoplasmic vesicle</location>
        <location evidence="1">Secretory vesicle</location>
        <location evidence="1">Acrosome</location>
    </subcellularLocation>
</comment>
<evidence type="ECO:0000256" key="2">
    <source>
        <dbReference type="ARBA" id="ARBA00022737"/>
    </source>
</evidence>
<evidence type="ECO:0000313" key="7">
    <source>
        <dbReference type="Proteomes" id="UP000001514"/>
    </source>
</evidence>
<evidence type="ECO:0000256" key="1">
    <source>
        <dbReference type="ARBA" id="ARBA00004218"/>
    </source>
</evidence>
<dbReference type="InParanoid" id="D8T3F2"/>
<dbReference type="InterPro" id="IPR003409">
    <property type="entry name" value="MORN"/>
</dbReference>
<dbReference type="Gene3D" id="2.20.110.10">
    <property type="entry name" value="Histone H3 K4-specific methyltransferase SET7/9 N-terminal domain"/>
    <property type="match status" value="3"/>
</dbReference>
<dbReference type="SMART" id="SM00698">
    <property type="entry name" value="MORN"/>
    <property type="match status" value="5"/>
</dbReference>
<dbReference type="EMBL" id="GL377669">
    <property type="protein sequence ID" value="EFJ08820.1"/>
    <property type="molecule type" value="Genomic_DNA"/>
</dbReference>
<dbReference type="Gramene" id="EFJ08820">
    <property type="protein sequence ID" value="EFJ08820"/>
    <property type="gene ID" value="SELMODRAFT_131021"/>
</dbReference>
<dbReference type="PANTHER" id="PTHR46511:SF1">
    <property type="entry name" value="MORN REPEAT-CONTAINING PROTEIN 3"/>
    <property type="match status" value="1"/>
</dbReference>
<evidence type="ECO:0000256" key="4">
    <source>
        <dbReference type="ARBA" id="ARBA00039854"/>
    </source>
</evidence>
<protein>
    <recommendedName>
        <fullName evidence="4">MORN repeat-containing protein 3</fullName>
    </recommendedName>
</protein>
<dbReference type="SUPFAM" id="SSF82185">
    <property type="entry name" value="Histone H3 K4-specific methyltransferase SET7/9 N-terminal domain"/>
    <property type="match status" value="2"/>
</dbReference>
<proteinExistence type="predicted"/>
<dbReference type="Proteomes" id="UP000001514">
    <property type="component" value="Unassembled WGS sequence"/>
</dbReference>
<dbReference type="STRING" id="88036.D8T3F2"/>
<evidence type="ECO:0000313" key="6">
    <source>
        <dbReference type="EMBL" id="EFJ08820.1"/>
    </source>
</evidence>
<dbReference type="eggNOG" id="KOG0229">
    <property type="taxonomic scope" value="Eukaryota"/>
</dbReference>